<dbReference type="GO" id="GO:0016747">
    <property type="term" value="F:acyltransferase activity, transferring groups other than amino-acyl groups"/>
    <property type="evidence" value="ECO:0007669"/>
    <property type="project" value="InterPro"/>
</dbReference>
<comment type="caution">
    <text evidence="2">The sequence shown here is derived from an EMBL/GenBank/DDBJ whole genome shotgun (WGS) entry which is preliminary data.</text>
</comment>
<proteinExistence type="predicted"/>
<accession>A0A3D9L7E1</accession>
<dbReference type="SUPFAM" id="SSF55729">
    <property type="entry name" value="Acyl-CoA N-acyltransferases (Nat)"/>
    <property type="match status" value="1"/>
</dbReference>
<keyword evidence="2" id="KW-0808">Transferase</keyword>
<protein>
    <submittedName>
        <fullName evidence="2">Acetyltransferase (GNAT) family protein</fullName>
    </submittedName>
</protein>
<sequence length="288" mass="33435">MSTKLQEPLPCFYFTPEYAQIHKLDSYQKIHSECAQISFFLDGERAVSMPKSPIGGFFIENAQKSDFLDFLNKTENALQHMGVRKLEVVQAPHFYPGAVSPTILELIGFQQRVAEITHYIPLEGKLEDRLHSMEKRKLDKPASFTCQVESEEALLEVHQFISRCRQEQGLEINISYEMLQKMVETFPERYVLFTARKDSQLIAAVVMTIPIEAVAYYFLPATHPDHKSESPMVRLIHHIYQYFQERKFHYIDLGISSINGTPQESLIRFKENMGGIRTERVTLWKQLD</sequence>
<evidence type="ECO:0000313" key="3">
    <source>
        <dbReference type="Proteomes" id="UP000256779"/>
    </source>
</evidence>
<feature type="domain" description="N-acetyltransferase" evidence="1">
    <location>
        <begin position="144"/>
        <end position="288"/>
    </location>
</feature>
<dbReference type="Pfam" id="PF13480">
    <property type="entry name" value="Acetyltransf_6"/>
    <property type="match status" value="1"/>
</dbReference>
<gene>
    <name evidence="2" type="ORF">C7460_10450</name>
</gene>
<dbReference type="Gene3D" id="3.40.630.30">
    <property type="match status" value="1"/>
</dbReference>
<reference evidence="2 3" key="1">
    <citation type="submission" date="2018-07" db="EMBL/GenBank/DDBJ databases">
        <title>Genomic Encyclopedia of Type Strains, Phase IV (KMG-IV): sequencing the most valuable type-strain genomes for metagenomic binning, comparative biology and taxonomic classification.</title>
        <authorList>
            <person name="Goeker M."/>
        </authorList>
    </citation>
    <scope>NUCLEOTIDE SEQUENCE [LARGE SCALE GENOMIC DNA]</scope>
    <source>
        <strain evidence="2 3">DSM 4134</strain>
    </source>
</reference>
<dbReference type="InterPro" id="IPR016181">
    <property type="entry name" value="Acyl_CoA_acyltransferase"/>
</dbReference>
<dbReference type="PROSITE" id="PS51186">
    <property type="entry name" value="GNAT"/>
    <property type="match status" value="1"/>
</dbReference>
<dbReference type="AlphaFoldDB" id="A0A3D9L7E1"/>
<dbReference type="OrthoDB" id="9786422at2"/>
<dbReference type="RefSeq" id="WP_115867123.1">
    <property type="nucleotide sequence ID" value="NZ_QREG01000004.1"/>
</dbReference>
<evidence type="ECO:0000259" key="1">
    <source>
        <dbReference type="PROSITE" id="PS51186"/>
    </source>
</evidence>
<dbReference type="InterPro" id="IPR038740">
    <property type="entry name" value="BioF2-like_GNAT_dom"/>
</dbReference>
<evidence type="ECO:0000313" key="2">
    <source>
        <dbReference type="EMBL" id="REE01031.1"/>
    </source>
</evidence>
<dbReference type="EMBL" id="QREG01000004">
    <property type="protein sequence ID" value="REE01031.1"/>
    <property type="molecule type" value="Genomic_DNA"/>
</dbReference>
<dbReference type="Proteomes" id="UP000256779">
    <property type="component" value="Unassembled WGS sequence"/>
</dbReference>
<name>A0A3D9L7E1_MARFU</name>
<organism evidence="2 3">
    <name type="scientific">Marinoscillum furvescens DSM 4134</name>
    <dbReference type="NCBI Taxonomy" id="1122208"/>
    <lineage>
        <taxon>Bacteria</taxon>
        <taxon>Pseudomonadati</taxon>
        <taxon>Bacteroidota</taxon>
        <taxon>Cytophagia</taxon>
        <taxon>Cytophagales</taxon>
        <taxon>Reichenbachiellaceae</taxon>
        <taxon>Marinoscillum</taxon>
    </lineage>
</organism>
<dbReference type="InterPro" id="IPR000182">
    <property type="entry name" value="GNAT_dom"/>
</dbReference>
<keyword evidence="3" id="KW-1185">Reference proteome</keyword>